<evidence type="ECO:0000256" key="7">
    <source>
        <dbReference type="ARBA" id="ARBA00022958"/>
    </source>
</evidence>
<comment type="similarity">
    <text evidence="2">Belongs to the TMEM175 family.</text>
</comment>
<evidence type="ECO:0000256" key="5">
    <source>
        <dbReference type="ARBA" id="ARBA00022692"/>
    </source>
</evidence>
<evidence type="ECO:0000256" key="8">
    <source>
        <dbReference type="ARBA" id="ARBA00022989"/>
    </source>
</evidence>
<keyword evidence="11" id="KW-0407">Ion channel</keyword>
<feature type="transmembrane region" description="Helical" evidence="13">
    <location>
        <begin position="160"/>
        <end position="184"/>
    </location>
</feature>
<keyword evidence="8 13" id="KW-1133">Transmembrane helix</keyword>
<evidence type="ECO:0000256" key="6">
    <source>
        <dbReference type="ARBA" id="ARBA00022826"/>
    </source>
</evidence>
<evidence type="ECO:0000256" key="12">
    <source>
        <dbReference type="ARBA" id="ARBA00034430"/>
    </source>
</evidence>
<feature type="transmembrane region" description="Helical" evidence="13">
    <location>
        <begin position="55"/>
        <end position="74"/>
    </location>
</feature>
<evidence type="ECO:0000256" key="9">
    <source>
        <dbReference type="ARBA" id="ARBA00023065"/>
    </source>
</evidence>
<dbReference type="PANTHER" id="PTHR31462">
    <property type="entry name" value="ENDOSOMAL/LYSOSOMAL POTASSIUM CHANNEL TMEM175"/>
    <property type="match status" value="1"/>
</dbReference>
<evidence type="ECO:0000313" key="15">
    <source>
        <dbReference type="Proteomes" id="UP001500238"/>
    </source>
</evidence>
<dbReference type="PANTHER" id="PTHR31462:SF5">
    <property type="entry name" value="ENDOSOMAL_LYSOSOMAL PROTON CHANNEL TMEM175"/>
    <property type="match status" value="1"/>
</dbReference>
<keyword evidence="10 13" id="KW-0472">Membrane</keyword>
<comment type="caution">
    <text evidence="14">The sequence shown here is derived from an EMBL/GenBank/DDBJ whole genome shotgun (WGS) entry which is preliminary data.</text>
</comment>
<feature type="transmembrane region" description="Helical" evidence="13">
    <location>
        <begin position="94"/>
        <end position="113"/>
    </location>
</feature>
<keyword evidence="7" id="KW-0630">Potassium</keyword>
<reference evidence="14 15" key="1">
    <citation type="journal article" date="2019" name="Int. J. Syst. Evol. Microbiol.">
        <title>The Global Catalogue of Microorganisms (GCM) 10K type strain sequencing project: providing services to taxonomists for standard genome sequencing and annotation.</title>
        <authorList>
            <consortium name="The Broad Institute Genomics Platform"/>
            <consortium name="The Broad Institute Genome Sequencing Center for Infectious Disease"/>
            <person name="Wu L."/>
            <person name="Ma J."/>
        </authorList>
    </citation>
    <scope>NUCLEOTIDE SEQUENCE [LARGE SCALE GENOMIC DNA]</scope>
    <source>
        <strain evidence="14 15">JCM 14603</strain>
    </source>
</reference>
<evidence type="ECO:0000256" key="3">
    <source>
        <dbReference type="ARBA" id="ARBA00022448"/>
    </source>
</evidence>
<feature type="transmembrane region" description="Helical" evidence="13">
    <location>
        <begin position="134"/>
        <end position="154"/>
    </location>
</feature>
<organism evidence="14 15">
    <name type="scientific">Sphingomonas insulae</name>
    <dbReference type="NCBI Taxonomy" id="424800"/>
    <lineage>
        <taxon>Bacteria</taxon>
        <taxon>Pseudomonadati</taxon>
        <taxon>Pseudomonadota</taxon>
        <taxon>Alphaproteobacteria</taxon>
        <taxon>Sphingomonadales</taxon>
        <taxon>Sphingomonadaceae</taxon>
        <taxon>Sphingomonas</taxon>
    </lineage>
</organism>
<dbReference type="Pfam" id="PF06736">
    <property type="entry name" value="TMEM175"/>
    <property type="match status" value="1"/>
</dbReference>
<dbReference type="EMBL" id="BAAAES010000012">
    <property type="protein sequence ID" value="GAA0676442.1"/>
    <property type="molecule type" value="Genomic_DNA"/>
</dbReference>
<dbReference type="Proteomes" id="UP001500238">
    <property type="component" value="Unassembled WGS sequence"/>
</dbReference>
<keyword evidence="3" id="KW-0813">Transport</keyword>
<dbReference type="RefSeq" id="WP_243848403.1">
    <property type="nucleotide sequence ID" value="NZ_BAAAES010000012.1"/>
</dbReference>
<comment type="subcellular location">
    <subcellularLocation>
        <location evidence="1">Membrane</location>
        <topology evidence="1">Multi-pass membrane protein</topology>
    </subcellularLocation>
</comment>
<evidence type="ECO:0000256" key="10">
    <source>
        <dbReference type="ARBA" id="ARBA00023136"/>
    </source>
</evidence>
<accession>A0ABN1HZX5</accession>
<comment type="catalytic activity">
    <reaction evidence="12">
        <text>K(+)(in) = K(+)(out)</text>
        <dbReference type="Rhea" id="RHEA:29463"/>
        <dbReference type="ChEBI" id="CHEBI:29103"/>
    </reaction>
</comment>
<evidence type="ECO:0000256" key="2">
    <source>
        <dbReference type="ARBA" id="ARBA00006920"/>
    </source>
</evidence>
<keyword evidence="15" id="KW-1185">Reference proteome</keyword>
<evidence type="ECO:0000256" key="4">
    <source>
        <dbReference type="ARBA" id="ARBA00022538"/>
    </source>
</evidence>
<evidence type="ECO:0000256" key="11">
    <source>
        <dbReference type="ARBA" id="ARBA00023303"/>
    </source>
</evidence>
<feature type="transmembrane region" description="Helical" evidence="13">
    <location>
        <begin position="205"/>
        <end position="229"/>
    </location>
</feature>
<evidence type="ECO:0000256" key="1">
    <source>
        <dbReference type="ARBA" id="ARBA00004141"/>
    </source>
</evidence>
<proteinExistence type="inferred from homology"/>
<keyword evidence="9" id="KW-0406">Ion transport</keyword>
<gene>
    <name evidence="14" type="ORF">GCM10009102_31120</name>
</gene>
<keyword evidence="6" id="KW-0631">Potassium channel</keyword>
<protein>
    <submittedName>
        <fullName evidence="14">TMEM175 family protein</fullName>
    </submittedName>
</protein>
<keyword evidence="4" id="KW-0633">Potassium transport</keyword>
<sequence>MAAVRVLTCTREGGKPPGLLSTGLIYDVGFDDAGAQAMIDAVHRPHHDRQQLERLTFFSDAVFAIAMTLLVVEVKLPHLHYATDAELGQALLNLIPNYIGFLVSFLVLGRFWLVHHEVMGLLRASNRRLTAVNLLLLLAVAFMPFPTAVISEYVQLRVGIGFYTGWLIVLGLLNRLLISSIVAAPDLLDQGLTAQDMRPFLRRSWIAIAIGVCAFVGGMVTWVAALAVLTLGSPIITLLIGRYAERRAAAD</sequence>
<evidence type="ECO:0000256" key="13">
    <source>
        <dbReference type="SAM" id="Phobius"/>
    </source>
</evidence>
<dbReference type="InterPro" id="IPR010617">
    <property type="entry name" value="TMEM175-like"/>
</dbReference>
<name>A0ABN1HZX5_9SPHN</name>
<keyword evidence="5 13" id="KW-0812">Transmembrane</keyword>
<evidence type="ECO:0000313" key="14">
    <source>
        <dbReference type="EMBL" id="GAA0676442.1"/>
    </source>
</evidence>